<sequence>MSNISIVNLSAYTSPVIQENKKNSYIEYGSDNNYFQYLIDRYLYSATNGAIITGVANMIYGKGLDALDSNKKPNEYAQMKSIIKDSDLRKIALERKLLGMAAMQVVMQNKQVKQVLHFPMQTLRAEKCNDKGQIEAWYYHHDWTKKKPSEDAKRIPAFGFGNGNEVEIYVIQPYVSGFDYYSPIDYSGSLPYALLEEKIGDYQINDVENGFSGTKVINFNNGVPSEEMRDKMKRDVMNKLTGARGEKVIIAFNANAESKTTVEDLPLNDAPAHYEYLSKECFDKLIVGHRVTSPMLLGIRTGDGGLGNNADEIKTATLLFDNIVIKPYQLEIIDAIDEILAINNISLKLYFKTIQPLEFVDVSGMNNETMEEETGVKMCSHNLASESIADALIEKGEELSDEWFLIDETEVDYDTEEELDAEINALNNKKKSTLSKIWKFVTSTGTARPNAKSTEQDKVIDGVQFITRYVYSGDLTGEREFCKKMLRADKVYRKEDIVNMEKQVVNEGFGKGGSDTYSIWLYKGGARCNHKWLRRTYASFEGIKIDPTNPNAKAISSATAEKYGYRIRNEKEVSMKPSDMEYKGYTKEYWDKMGYTN</sequence>
<accession>A0A6J7X3V3</accession>
<evidence type="ECO:0000313" key="1">
    <source>
        <dbReference type="EMBL" id="CAB5223956.1"/>
    </source>
</evidence>
<protein>
    <recommendedName>
        <fullName evidence="2">Portal protein</fullName>
    </recommendedName>
</protein>
<dbReference type="EMBL" id="LR798326">
    <property type="protein sequence ID" value="CAB5223956.1"/>
    <property type="molecule type" value="Genomic_DNA"/>
</dbReference>
<gene>
    <name evidence="1" type="ORF">UFOVP387_20</name>
</gene>
<evidence type="ECO:0008006" key="2">
    <source>
        <dbReference type="Google" id="ProtNLM"/>
    </source>
</evidence>
<proteinExistence type="predicted"/>
<organism evidence="1">
    <name type="scientific">uncultured Caudovirales phage</name>
    <dbReference type="NCBI Taxonomy" id="2100421"/>
    <lineage>
        <taxon>Viruses</taxon>
        <taxon>Duplodnaviria</taxon>
        <taxon>Heunggongvirae</taxon>
        <taxon>Uroviricota</taxon>
        <taxon>Caudoviricetes</taxon>
        <taxon>Peduoviridae</taxon>
        <taxon>Maltschvirus</taxon>
        <taxon>Maltschvirus maltsch</taxon>
    </lineage>
</organism>
<name>A0A6J7X3V3_9CAUD</name>
<reference evidence="1" key="1">
    <citation type="submission" date="2020-05" db="EMBL/GenBank/DDBJ databases">
        <authorList>
            <person name="Chiriac C."/>
            <person name="Salcher M."/>
            <person name="Ghai R."/>
            <person name="Kavagutti S V."/>
        </authorList>
    </citation>
    <scope>NUCLEOTIDE SEQUENCE</scope>
</reference>